<keyword evidence="3" id="KW-0472">Membrane</keyword>
<dbReference type="CDD" id="cd00067">
    <property type="entry name" value="GAL4"/>
    <property type="match status" value="1"/>
</dbReference>
<feature type="transmembrane region" description="Helical" evidence="3">
    <location>
        <begin position="46"/>
        <end position="66"/>
    </location>
</feature>
<dbReference type="RefSeq" id="XP_046012090.1">
    <property type="nucleotide sequence ID" value="XM_046158934.1"/>
</dbReference>
<evidence type="ECO:0000313" key="5">
    <source>
        <dbReference type="EMBL" id="KAH7029802.1"/>
    </source>
</evidence>
<evidence type="ECO:0000313" key="6">
    <source>
        <dbReference type="Proteomes" id="UP000756346"/>
    </source>
</evidence>
<organism evidence="5 6">
    <name type="scientific">Microdochium trichocladiopsis</name>
    <dbReference type="NCBI Taxonomy" id="1682393"/>
    <lineage>
        <taxon>Eukaryota</taxon>
        <taxon>Fungi</taxon>
        <taxon>Dikarya</taxon>
        <taxon>Ascomycota</taxon>
        <taxon>Pezizomycotina</taxon>
        <taxon>Sordariomycetes</taxon>
        <taxon>Xylariomycetidae</taxon>
        <taxon>Xylariales</taxon>
        <taxon>Microdochiaceae</taxon>
        <taxon>Microdochium</taxon>
    </lineage>
</organism>
<dbReference type="InterPro" id="IPR001138">
    <property type="entry name" value="Zn2Cys6_DnaBD"/>
</dbReference>
<keyword evidence="3" id="KW-0812">Transmembrane</keyword>
<evidence type="ECO:0000259" key="4">
    <source>
        <dbReference type="Pfam" id="PF00172"/>
    </source>
</evidence>
<gene>
    <name evidence="5" type="ORF">B0I36DRAFT_364278</name>
</gene>
<accession>A0A9P9BQ13</accession>
<feature type="domain" description="Zn(2)-C6 fungal-type" evidence="4">
    <location>
        <begin position="418"/>
        <end position="448"/>
    </location>
</feature>
<evidence type="ECO:0000256" key="1">
    <source>
        <dbReference type="ARBA" id="ARBA00023242"/>
    </source>
</evidence>
<feature type="transmembrane region" description="Helical" evidence="3">
    <location>
        <begin position="12"/>
        <end position="34"/>
    </location>
</feature>
<keyword evidence="3" id="KW-1133">Transmembrane helix</keyword>
<dbReference type="GO" id="GO:0000981">
    <property type="term" value="F:DNA-binding transcription factor activity, RNA polymerase II-specific"/>
    <property type="evidence" value="ECO:0007669"/>
    <property type="project" value="InterPro"/>
</dbReference>
<comment type="caution">
    <text evidence="5">The sequence shown here is derived from an EMBL/GenBank/DDBJ whole genome shotgun (WGS) entry which is preliminary data.</text>
</comment>
<dbReference type="SUPFAM" id="SSF57701">
    <property type="entry name" value="Zn2/Cys6 DNA-binding domain"/>
    <property type="match status" value="1"/>
</dbReference>
<dbReference type="InterPro" id="IPR036864">
    <property type="entry name" value="Zn2-C6_fun-type_DNA-bd_sf"/>
</dbReference>
<dbReference type="Gene3D" id="4.10.240.10">
    <property type="entry name" value="Zn(2)-C6 fungal-type DNA-binding domain"/>
    <property type="match status" value="1"/>
</dbReference>
<name>A0A9P9BQ13_9PEZI</name>
<dbReference type="Proteomes" id="UP000756346">
    <property type="component" value="Unassembled WGS sequence"/>
</dbReference>
<keyword evidence="6" id="KW-1185">Reference proteome</keyword>
<dbReference type="AlphaFoldDB" id="A0A9P9BQ13"/>
<dbReference type="EMBL" id="JAGTJQ010000006">
    <property type="protein sequence ID" value="KAH7029802.1"/>
    <property type="molecule type" value="Genomic_DNA"/>
</dbReference>
<evidence type="ECO:0000256" key="3">
    <source>
        <dbReference type="SAM" id="Phobius"/>
    </source>
</evidence>
<protein>
    <recommendedName>
        <fullName evidence="4">Zn(2)-C6 fungal-type domain-containing protein</fullName>
    </recommendedName>
</protein>
<dbReference type="GO" id="GO:0008270">
    <property type="term" value="F:zinc ion binding"/>
    <property type="evidence" value="ECO:0007669"/>
    <property type="project" value="InterPro"/>
</dbReference>
<feature type="compositionally biased region" description="Acidic residues" evidence="2">
    <location>
        <begin position="328"/>
        <end position="344"/>
    </location>
</feature>
<dbReference type="GeneID" id="70188480"/>
<proteinExistence type="predicted"/>
<sequence length="452" mass="52134">MFAYYLAGSEYIVNPLLFGWANVILYTFWGIVLFPANKVPYWRDGYISMFVVMTVMFGLLWVVLWLDRRTAKQYPDAAAFDTAEVVVATGDEKPEQVKIVPKVERPWLRYCANQDTSTEWNLEIDEGLALVCKQVYQETQPCIRAALDLHVVYSLSAPQQLAQLPDRDLRKDIRNVIFHIAAPSEQMRMFCYDRPPKRPFKLHRFPNLDTFTVWVPIHVPIQELIPPPSRTGSSRLRTTFYDLMPGWQESEEASEEHLEMACATCCAMRKKEKAALWRNRYGAQELIDFVSRFGRGGWLSRIVDPERHPEPLTLDPDDDPENMGSEWDAYDEDGEGQYGDDVDDDPNRLDKLRAIAANMHVMIECEFWATRPGENHNGDMTNNVDGRPALSSLTIEVYYSIKHTDAESSRPKRRRLNFACNYCRSRKTRCYEGHPSCRAYTDAGVACVTQDR</sequence>
<dbReference type="Pfam" id="PF00172">
    <property type="entry name" value="Zn_clus"/>
    <property type="match status" value="1"/>
</dbReference>
<feature type="region of interest" description="Disordered" evidence="2">
    <location>
        <begin position="306"/>
        <end position="346"/>
    </location>
</feature>
<keyword evidence="1" id="KW-0539">Nucleus</keyword>
<reference evidence="5" key="1">
    <citation type="journal article" date="2021" name="Nat. Commun.">
        <title>Genetic determinants of endophytism in the Arabidopsis root mycobiome.</title>
        <authorList>
            <person name="Mesny F."/>
            <person name="Miyauchi S."/>
            <person name="Thiergart T."/>
            <person name="Pickel B."/>
            <person name="Atanasova L."/>
            <person name="Karlsson M."/>
            <person name="Huettel B."/>
            <person name="Barry K.W."/>
            <person name="Haridas S."/>
            <person name="Chen C."/>
            <person name="Bauer D."/>
            <person name="Andreopoulos W."/>
            <person name="Pangilinan J."/>
            <person name="LaButti K."/>
            <person name="Riley R."/>
            <person name="Lipzen A."/>
            <person name="Clum A."/>
            <person name="Drula E."/>
            <person name="Henrissat B."/>
            <person name="Kohler A."/>
            <person name="Grigoriev I.V."/>
            <person name="Martin F.M."/>
            <person name="Hacquard S."/>
        </authorList>
    </citation>
    <scope>NUCLEOTIDE SEQUENCE</scope>
    <source>
        <strain evidence="5">MPI-CAGE-CH-0230</strain>
    </source>
</reference>
<evidence type="ECO:0000256" key="2">
    <source>
        <dbReference type="SAM" id="MobiDB-lite"/>
    </source>
</evidence>
<dbReference type="OrthoDB" id="5145874at2759"/>